<organism evidence="1 2">
    <name type="scientific">Nocardia arthritidis</name>
    <dbReference type="NCBI Taxonomy" id="228602"/>
    <lineage>
        <taxon>Bacteria</taxon>
        <taxon>Bacillati</taxon>
        <taxon>Actinomycetota</taxon>
        <taxon>Actinomycetes</taxon>
        <taxon>Mycobacteriales</taxon>
        <taxon>Nocardiaceae</taxon>
        <taxon>Nocardia</taxon>
    </lineage>
</organism>
<dbReference type="EMBL" id="CP046172">
    <property type="protein sequence ID" value="QIS09390.1"/>
    <property type="molecule type" value="Genomic_DNA"/>
</dbReference>
<protein>
    <submittedName>
        <fullName evidence="1">Uncharacterized protein</fullName>
    </submittedName>
</protein>
<name>A0A6G9Y8E5_9NOCA</name>
<accession>A0A6G9Y8E5</accession>
<dbReference type="AlphaFoldDB" id="A0A6G9Y8E5"/>
<keyword evidence="2" id="KW-1185">Reference proteome</keyword>
<proteinExistence type="predicted"/>
<dbReference type="RefSeq" id="WP_167472502.1">
    <property type="nucleotide sequence ID" value="NZ_CP046172.1"/>
</dbReference>
<gene>
    <name evidence="1" type="ORF">F5544_07420</name>
</gene>
<sequence>MKTRQYGVKIGRNIRPLPNARNATDAAICASRHGGTGEAKAIVVYRNSDRDLWRTWRGDQQVPTQLDLDLSPRREDRL</sequence>
<reference evidence="1 2" key="1">
    <citation type="journal article" date="2019" name="ACS Chem. Biol.">
        <title>Identification and Mobilization of a Cryptic Antibiotic Biosynthesis Gene Locus from a Human-Pathogenic Nocardia Isolate.</title>
        <authorList>
            <person name="Herisse M."/>
            <person name="Ishida K."/>
            <person name="Porter J.L."/>
            <person name="Howden B."/>
            <person name="Hertweck C."/>
            <person name="Stinear T.P."/>
            <person name="Pidot S.J."/>
        </authorList>
    </citation>
    <scope>NUCLEOTIDE SEQUENCE [LARGE SCALE GENOMIC DNA]</scope>
    <source>
        <strain evidence="1 2">AUSMDU00012717</strain>
    </source>
</reference>
<evidence type="ECO:0000313" key="2">
    <source>
        <dbReference type="Proteomes" id="UP000503540"/>
    </source>
</evidence>
<evidence type="ECO:0000313" key="1">
    <source>
        <dbReference type="EMBL" id="QIS09390.1"/>
    </source>
</evidence>
<dbReference type="Proteomes" id="UP000503540">
    <property type="component" value="Chromosome"/>
</dbReference>
<dbReference type="KEGG" id="nah:F5544_07420"/>